<dbReference type="SUPFAM" id="SSF53955">
    <property type="entry name" value="Lysozyme-like"/>
    <property type="match status" value="1"/>
</dbReference>
<evidence type="ECO:0000256" key="2">
    <source>
        <dbReference type="SAM" id="Phobius"/>
    </source>
</evidence>
<proteinExistence type="inferred from homology"/>
<dbReference type="STRING" id="457570.Nther_2296"/>
<dbReference type="EMBL" id="CP001034">
    <property type="protein sequence ID" value="ACB85862.1"/>
    <property type="molecule type" value="Genomic_DNA"/>
</dbReference>
<keyword evidence="2" id="KW-1133">Transmembrane helix</keyword>
<dbReference type="PROSITE" id="PS00922">
    <property type="entry name" value="TRANSGLYCOSYLASE"/>
    <property type="match status" value="1"/>
</dbReference>
<reference evidence="4 5" key="1">
    <citation type="submission" date="2008-04" db="EMBL/GenBank/DDBJ databases">
        <title>Complete sequence of chromosome of Natranaerobius thermophilus JW/NM-WN-LF.</title>
        <authorList>
            <consortium name="US DOE Joint Genome Institute"/>
            <person name="Copeland A."/>
            <person name="Lucas S."/>
            <person name="Lapidus A."/>
            <person name="Glavina del Rio T."/>
            <person name="Dalin E."/>
            <person name="Tice H."/>
            <person name="Bruce D."/>
            <person name="Goodwin L."/>
            <person name="Pitluck S."/>
            <person name="Chertkov O."/>
            <person name="Brettin T."/>
            <person name="Detter J.C."/>
            <person name="Han C."/>
            <person name="Kuske C.R."/>
            <person name="Schmutz J."/>
            <person name="Larimer F."/>
            <person name="Land M."/>
            <person name="Hauser L."/>
            <person name="Kyrpides N."/>
            <person name="Lykidis A."/>
            <person name="Mesbah N.M."/>
            <person name="Wiegel J."/>
        </authorList>
    </citation>
    <scope>NUCLEOTIDE SEQUENCE [LARGE SCALE GENOMIC DNA]</scope>
    <source>
        <strain evidence="5">ATCC BAA-1301 / DSM 18059 / JW/NM-WN-LF</strain>
    </source>
</reference>
<evidence type="ECO:0000313" key="5">
    <source>
        <dbReference type="Proteomes" id="UP000001683"/>
    </source>
</evidence>
<feature type="domain" description="Transglycosylase SLT" evidence="3">
    <location>
        <begin position="147"/>
        <end position="250"/>
    </location>
</feature>
<dbReference type="Proteomes" id="UP000001683">
    <property type="component" value="Chromosome"/>
</dbReference>
<sequence>MLSTATLDMVYLVVIFGLILCLVYVVMHDEELSLVISSSLEESDLDGRLDLYRVRRMLNYQLSEEYELTIPGDTEFVEGQPEAGAVQLASANAGELASETEEDKNIRMFKGEDNWSWGREVTPEDITDITPMNKEVAEKLLTQSENLDLEISLLLGLIEVESRFDPKNVSHAGAVGIMQIMPGTAQALADKNDFGYEYEKLFDPFYNIKLGTIQLNYLLNQYDGDIHKALTAYNRGPGGLQSYIARTNSAQSGFSRWVLEEAERFEEELNR</sequence>
<dbReference type="InParanoid" id="B2A8H8"/>
<evidence type="ECO:0000313" key="4">
    <source>
        <dbReference type="EMBL" id="ACB85862.1"/>
    </source>
</evidence>
<reference evidence="4 5" key="2">
    <citation type="journal article" date="2011" name="J. Bacteriol.">
        <title>Complete genome sequence of the anaerobic, halophilic alkalithermophile Natranaerobius thermophilus JW/NM-WN-LF.</title>
        <authorList>
            <person name="Zhao B."/>
            <person name="Mesbah N.M."/>
            <person name="Dalin E."/>
            <person name="Goodwin L."/>
            <person name="Nolan M."/>
            <person name="Pitluck S."/>
            <person name="Chertkov O."/>
            <person name="Brettin T.S."/>
            <person name="Han J."/>
            <person name="Larimer F.W."/>
            <person name="Land M.L."/>
            <person name="Hauser L."/>
            <person name="Kyrpides N."/>
            <person name="Wiegel J."/>
        </authorList>
    </citation>
    <scope>NUCLEOTIDE SEQUENCE [LARGE SCALE GENOMIC DNA]</scope>
    <source>
        <strain evidence="5">ATCC BAA-1301 / DSM 18059 / JW/NM-WN-LF</strain>
    </source>
</reference>
<dbReference type="PANTHER" id="PTHR37423:SF2">
    <property type="entry name" value="MEMBRANE-BOUND LYTIC MUREIN TRANSGLYCOSYLASE C"/>
    <property type="match status" value="1"/>
</dbReference>
<dbReference type="CAZy" id="GH23">
    <property type="family name" value="Glycoside Hydrolase Family 23"/>
</dbReference>
<comment type="similarity">
    <text evidence="1">Belongs to the transglycosylase Slt family.</text>
</comment>
<dbReference type="HOGENOM" id="CLU_1026107_0_0_9"/>
<dbReference type="PANTHER" id="PTHR37423">
    <property type="entry name" value="SOLUBLE LYTIC MUREIN TRANSGLYCOSYLASE-RELATED"/>
    <property type="match status" value="1"/>
</dbReference>
<dbReference type="KEGG" id="nth:Nther_2296"/>
<dbReference type="Gene3D" id="1.10.530.10">
    <property type="match status" value="1"/>
</dbReference>
<dbReference type="AlphaFoldDB" id="B2A8H8"/>
<name>B2A8H8_NATTJ</name>
<dbReference type="GO" id="GO:0016020">
    <property type="term" value="C:membrane"/>
    <property type="evidence" value="ECO:0007669"/>
    <property type="project" value="InterPro"/>
</dbReference>
<keyword evidence="5" id="KW-1185">Reference proteome</keyword>
<dbReference type="eggNOG" id="COG0741">
    <property type="taxonomic scope" value="Bacteria"/>
</dbReference>
<dbReference type="OrthoDB" id="9815002at2"/>
<dbReference type="Pfam" id="PF01464">
    <property type="entry name" value="SLT"/>
    <property type="match status" value="1"/>
</dbReference>
<dbReference type="GO" id="GO:0000270">
    <property type="term" value="P:peptidoglycan metabolic process"/>
    <property type="evidence" value="ECO:0007669"/>
    <property type="project" value="InterPro"/>
</dbReference>
<keyword evidence="2" id="KW-0472">Membrane</keyword>
<dbReference type="CDD" id="cd00254">
    <property type="entry name" value="LT-like"/>
    <property type="match status" value="1"/>
</dbReference>
<dbReference type="InterPro" id="IPR008258">
    <property type="entry name" value="Transglycosylase_SLT_dom_1"/>
</dbReference>
<organism evidence="4 5">
    <name type="scientific">Natranaerobius thermophilus (strain ATCC BAA-1301 / DSM 18059 / JW/NM-WN-LF)</name>
    <dbReference type="NCBI Taxonomy" id="457570"/>
    <lineage>
        <taxon>Bacteria</taxon>
        <taxon>Bacillati</taxon>
        <taxon>Bacillota</taxon>
        <taxon>Clostridia</taxon>
        <taxon>Natranaerobiales</taxon>
        <taxon>Natranaerobiaceae</taxon>
        <taxon>Natranaerobius</taxon>
    </lineage>
</organism>
<keyword evidence="2" id="KW-0812">Transmembrane</keyword>
<dbReference type="RefSeq" id="WP_012448712.1">
    <property type="nucleotide sequence ID" value="NC_010718.1"/>
</dbReference>
<dbReference type="InterPro" id="IPR023346">
    <property type="entry name" value="Lysozyme-like_dom_sf"/>
</dbReference>
<gene>
    <name evidence="4" type="ordered locus">Nther_2296</name>
</gene>
<evidence type="ECO:0000256" key="1">
    <source>
        <dbReference type="ARBA" id="ARBA00007734"/>
    </source>
</evidence>
<dbReference type="GO" id="GO:0008933">
    <property type="term" value="F:peptidoglycan lytic transglycosylase activity"/>
    <property type="evidence" value="ECO:0007669"/>
    <property type="project" value="InterPro"/>
</dbReference>
<protein>
    <submittedName>
        <fullName evidence="4">Lytic transglycosylase catalytic</fullName>
    </submittedName>
</protein>
<feature type="transmembrane region" description="Helical" evidence="2">
    <location>
        <begin position="9"/>
        <end position="27"/>
    </location>
</feature>
<dbReference type="InterPro" id="IPR000189">
    <property type="entry name" value="Transglyc_AS"/>
</dbReference>
<evidence type="ECO:0000259" key="3">
    <source>
        <dbReference type="Pfam" id="PF01464"/>
    </source>
</evidence>
<accession>B2A8H8</accession>